<evidence type="ECO:0000256" key="6">
    <source>
        <dbReference type="ARBA" id="ARBA00023136"/>
    </source>
</evidence>
<feature type="transmembrane region" description="Helical" evidence="8">
    <location>
        <begin position="650"/>
        <end position="668"/>
    </location>
</feature>
<evidence type="ECO:0000256" key="8">
    <source>
        <dbReference type="SAM" id="Phobius"/>
    </source>
</evidence>
<feature type="transmembrane region" description="Helical" evidence="8">
    <location>
        <begin position="732"/>
        <end position="751"/>
    </location>
</feature>
<evidence type="ECO:0000256" key="7">
    <source>
        <dbReference type="ARBA" id="ARBA00023180"/>
    </source>
</evidence>
<keyword evidence="5 8" id="KW-1133">Transmembrane helix</keyword>
<feature type="transmembrane region" description="Helical" evidence="8">
    <location>
        <begin position="674"/>
        <end position="695"/>
    </location>
</feature>
<feature type="transmembrane region" description="Helical" evidence="8">
    <location>
        <begin position="7"/>
        <end position="28"/>
    </location>
</feature>
<reference evidence="9 10" key="1">
    <citation type="submission" date="2024-05" db="EMBL/GenBank/DDBJ databases">
        <authorList>
            <person name="Wallberg A."/>
        </authorList>
    </citation>
    <scope>NUCLEOTIDE SEQUENCE [LARGE SCALE GENOMIC DNA]</scope>
</reference>
<evidence type="ECO:0000256" key="5">
    <source>
        <dbReference type="ARBA" id="ARBA00022989"/>
    </source>
</evidence>
<accession>A0AAV2QP08</accession>
<protein>
    <recommendedName>
        <fullName evidence="11">SID1 transmembrane family member 1</fullName>
    </recommendedName>
</protein>
<gene>
    <name evidence="9" type="ORF">MNOR_LOCUS13935</name>
</gene>
<dbReference type="PANTHER" id="PTHR12185:SF1">
    <property type="entry name" value="SYSTEMIC RNA INTERFERENCE DEFECTIVE PROTEIN 1"/>
    <property type="match status" value="1"/>
</dbReference>
<dbReference type="InterPro" id="IPR025958">
    <property type="entry name" value="SID1_TM_fam"/>
</dbReference>
<feature type="transmembrane region" description="Helical" evidence="8">
    <location>
        <begin position="324"/>
        <end position="344"/>
    </location>
</feature>
<keyword evidence="7" id="KW-0325">Glycoprotein</keyword>
<keyword evidence="3 8" id="KW-0812">Transmembrane</keyword>
<dbReference type="PANTHER" id="PTHR12185">
    <property type="entry name" value="SID1 TRANSMEMBRANE FAMILY MEMEBER"/>
    <property type="match status" value="1"/>
</dbReference>
<dbReference type="GO" id="GO:0003725">
    <property type="term" value="F:double-stranded RNA binding"/>
    <property type="evidence" value="ECO:0007669"/>
    <property type="project" value="TreeGrafter"/>
</dbReference>
<dbReference type="EMBL" id="CAXKWB010008182">
    <property type="protein sequence ID" value="CAL4089977.1"/>
    <property type="molecule type" value="Genomic_DNA"/>
</dbReference>
<sequence length="875" mass="97986">MFREHLLKWQFLVITYIISVCLAINTVISPRSEVGTISSIPEINQKSSSLVLKNDLTCQNHIDNMKCKWMKPASYHFDISDDDPCNFTCQYDVTNLPLSAIRLDVHLHYRNPLDIPTFISVQQSRHISSWTLPIVFHANKSQLYTSFETLLCPPLHSNKISSPNETIKVQITTPSRKPVKISLGLTNVSIAIELGKNVSISTSPVSPWFKVYSWNDDQQSVMVLAESIDQESKNCALLSVQNAQCPVGQDISGVRASGGRYQTFTERAGLVAYKQDFPDGIFIVVLPIPDTTLCKLDAKSKPFIKHQKTVNLNVVEHGTIMTTWYIYGSTAAVLIALVTVYTCCTIRVIKRQFGDETESEDHQPLMVESGGMMFCAAVNNLEESAQNVLSSEASANSDTTGVLGGTSSSSEINSKILQESISDQDLPSAPPALMAADNQQQIDAYQQIKLVRPSSTLAPKNVDNISQQYNPRIFLWWKNWARYESETSDAQVSQVGFQSNLFIMALFAALPTTELLRSYISVLMQSGNEDQCYFNSRCLTGFWFIPDFSRVFTNIGYILVSLGFYHIVKNHRKIMSTVRTRPKLDVGVSRHYGLWTSLAYGLAIQGVMSSLYHICPNSVTIRLDLMFMYIMSIILVVGIWGLRHGDVTHHVYPTVALVGVMLLMAEARDFLPSALFWTIMGTIHIFFTLTTSVLLSKFGTWNFSPSAMYKIWKNWHPVLAKMNNTSMNGLQGVRLVLGLMLNLGLVIYSSIMESDVYNHILIVCLSNVGLYFTNYVATKRLYYKERGSTLAWVSLGFSSIFWILALVAFTIHSTDSEATPSESRAKNQACFFFGVFDTHDAWHLTSSLALFTSFVGVLTLDDDLANTSADRIQVF</sequence>
<feature type="transmembrane region" description="Helical" evidence="8">
    <location>
        <begin position="841"/>
        <end position="860"/>
    </location>
</feature>
<keyword evidence="6 8" id="KW-0472">Membrane</keyword>
<feature type="transmembrane region" description="Helical" evidence="8">
    <location>
        <begin position="789"/>
        <end position="811"/>
    </location>
</feature>
<dbReference type="Proteomes" id="UP001497623">
    <property type="component" value="Unassembled WGS sequence"/>
</dbReference>
<feature type="transmembrane region" description="Helical" evidence="8">
    <location>
        <begin position="757"/>
        <end position="777"/>
    </location>
</feature>
<dbReference type="GO" id="GO:0005886">
    <property type="term" value="C:plasma membrane"/>
    <property type="evidence" value="ECO:0007669"/>
    <property type="project" value="TreeGrafter"/>
</dbReference>
<comment type="similarity">
    <text evidence="2">Belongs to the SID1 family.</text>
</comment>
<dbReference type="GO" id="GO:0051033">
    <property type="term" value="F:RNA transmembrane transporter activity"/>
    <property type="evidence" value="ECO:0007669"/>
    <property type="project" value="TreeGrafter"/>
</dbReference>
<dbReference type="AlphaFoldDB" id="A0AAV2QP08"/>
<evidence type="ECO:0000256" key="1">
    <source>
        <dbReference type="ARBA" id="ARBA00004141"/>
    </source>
</evidence>
<feature type="transmembrane region" description="Helical" evidence="8">
    <location>
        <begin position="626"/>
        <end position="643"/>
    </location>
</feature>
<keyword evidence="4" id="KW-0732">Signal</keyword>
<evidence type="ECO:0000256" key="2">
    <source>
        <dbReference type="ARBA" id="ARBA00006618"/>
    </source>
</evidence>
<comment type="caution">
    <text evidence="9">The sequence shown here is derived from an EMBL/GenBank/DDBJ whole genome shotgun (WGS) entry which is preliminary data.</text>
</comment>
<organism evidence="9 10">
    <name type="scientific">Meganyctiphanes norvegica</name>
    <name type="common">Northern krill</name>
    <name type="synonym">Thysanopoda norvegica</name>
    <dbReference type="NCBI Taxonomy" id="48144"/>
    <lineage>
        <taxon>Eukaryota</taxon>
        <taxon>Metazoa</taxon>
        <taxon>Ecdysozoa</taxon>
        <taxon>Arthropoda</taxon>
        <taxon>Crustacea</taxon>
        <taxon>Multicrustacea</taxon>
        <taxon>Malacostraca</taxon>
        <taxon>Eumalacostraca</taxon>
        <taxon>Eucarida</taxon>
        <taxon>Euphausiacea</taxon>
        <taxon>Euphausiidae</taxon>
        <taxon>Meganyctiphanes</taxon>
    </lineage>
</organism>
<evidence type="ECO:0000256" key="3">
    <source>
        <dbReference type="ARBA" id="ARBA00022692"/>
    </source>
</evidence>
<dbReference type="GO" id="GO:0005764">
    <property type="term" value="C:lysosome"/>
    <property type="evidence" value="ECO:0007669"/>
    <property type="project" value="TreeGrafter"/>
</dbReference>
<feature type="transmembrane region" description="Helical" evidence="8">
    <location>
        <begin position="501"/>
        <end position="520"/>
    </location>
</feature>
<evidence type="ECO:0008006" key="11">
    <source>
        <dbReference type="Google" id="ProtNLM"/>
    </source>
</evidence>
<name>A0AAV2QP08_MEGNR</name>
<evidence type="ECO:0000313" key="9">
    <source>
        <dbReference type="EMBL" id="CAL4089977.1"/>
    </source>
</evidence>
<comment type="subcellular location">
    <subcellularLocation>
        <location evidence="1">Membrane</location>
        <topology evidence="1">Multi-pass membrane protein</topology>
    </subcellularLocation>
</comment>
<evidence type="ECO:0000256" key="4">
    <source>
        <dbReference type="ARBA" id="ARBA00022729"/>
    </source>
</evidence>
<dbReference type="Pfam" id="PF13965">
    <property type="entry name" value="SID-1_RNA_chan"/>
    <property type="match status" value="1"/>
</dbReference>
<proteinExistence type="inferred from homology"/>
<evidence type="ECO:0000313" key="10">
    <source>
        <dbReference type="Proteomes" id="UP001497623"/>
    </source>
</evidence>
<feature type="transmembrane region" description="Helical" evidence="8">
    <location>
        <begin position="592"/>
        <end position="614"/>
    </location>
</feature>
<keyword evidence="10" id="KW-1185">Reference proteome</keyword>
<feature type="transmembrane region" description="Helical" evidence="8">
    <location>
        <begin position="551"/>
        <end position="571"/>
    </location>
</feature>